<dbReference type="InterPro" id="IPR013766">
    <property type="entry name" value="Thioredoxin_domain"/>
</dbReference>
<organism evidence="8 9">
    <name type="scientific">Aequorivita antarctica</name>
    <dbReference type="NCBI Taxonomy" id="153266"/>
    <lineage>
        <taxon>Bacteria</taxon>
        <taxon>Pseudomonadati</taxon>
        <taxon>Bacteroidota</taxon>
        <taxon>Flavobacteriia</taxon>
        <taxon>Flavobacteriales</taxon>
        <taxon>Flavobacteriaceae</taxon>
        <taxon>Aequorivita</taxon>
    </lineage>
</organism>
<dbReference type="OrthoDB" id="9781543at2"/>
<dbReference type="InterPro" id="IPR013740">
    <property type="entry name" value="Redoxin"/>
</dbReference>
<keyword evidence="1 6" id="KW-0575">Peroxidase</keyword>
<reference evidence="8 9" key="1">
    <citation type="submission" date="2019-08" db="EMBL/GenBank/DDBJ databases">
        <title>Genome of Aequorivita antarctica SW49 (type strain).</title>
        <authorList>
            <person name="Bowman J.P."/>
        </authorList>
    </citation>
    <scope>NUCLEOTIDE SEQUENCE [LARGE SCALE GENOMIC DNA]</scope>
    <source>
        <strain evidence="8 9">SW49</strain>
    </source>
</reference>
<keyword evidence="2 6" id="KW-0049">Antioxidant</keyword>
<dbReference type="InterPro" id="IPR036249">
    <property type="entry name" value="Thioredoxin-like_sf"/>
</dbReference>
<evidence type="ECO:0000256" key="1">
    <source>
        <dbReference type="ARBA" id="ARBA00022559"/>
    </source>
</evidence>
<dbReference type="PANTHER" id="PTHR43110">
    <property type="entry name" value="THIOL PEROXIDASE"/>
    <property type="match status" value="1"/>
</dbReference>
<dbReference type="Gene3D" id="3.40.30.10">
    <property type="entry name" value="Glutaredoxin"/>
    <property type="match status" value="1"/>
</dbReference>
<dbReference type="CDD" id="cd03014">
    <property type="entry name" value="PRX_Atyp2cys"/>
    <property type="match status" value="1"/>
</dbReference>
<protein>
    <recommendedName>
        <fullName evidence="6">Thiol peroxidase</fullName>
        <shortName evidence="6">Tpx</shortName>
        <ecNumber evidence="6">1.11.1.24</ecNumber>
    </recommendedName>
    <alternativeName>
        <fullName evidence="6">Peroxiredoxin tpx</fullName>
        <shortName evidence="6">Prx</shortName>
    </alternativeName>
    <alternativeName>
        <fullName evidence="6">Thioredoxin peroxidase</fullName>
    </alternativeName>
    <alternativeName>
        <fullName evidence="6">Thioredoxin-dependent peroxiredoxin</fullName>
    </alternativeName>
</protein>
<evidence type="ECO:0000259" key="7">
    <source>
        <dbReference type="PROSITE" id="PS51352"/>
    </source>
</evidence>
<dbReference type="Pfam" id="PF08534">
    <property type="entry name" value="Redoxin"/>
    <property type="match status" value="1"/>
</dbReference>
<dbReference type="PANTHER" id="PTHR43110:SF1">
    <property type="entry name" value="THIOL PEROXIDASE"/>
    <property type="match status" value="1"/>
</dbReference>
<dbReference type="InterPro" id="IPR050455">
    <property type="entry name" value="Tpx_Peroxidase_subfamily"/>
</dbReference>
<feature type="domain" description="Thioredoxin" evidence="7">
    <location>
        <begin position="18"/>
        <end position="166"/>
    </location>
</feature>
<proteinExistence type="inferred from homology"/>
<dbReference type="PROSITE" id="PS51352">
    <property type="entry name" value="THIOREDOXIN_2"/>
    <property type="match status" value="1"/>
</dbReference>
<comment type="caution">
    <text evidence="8">The sequence shown here is derived from an EMBL/GenBank/DDBJ whole genome shotgun (WGS) entry which is preliminary data.</text>
</comment>
<evidence type="ECO:0000256" key="2">
    <source>
        <dbReference type="ARBA" id="ARBA00022862"/>
    </source>
</evidence>
<comment type="catalytic activity">
    <reaction evidence="6">
        <text>a hydroperoxide + [thioredoxin]-dithiol = an alcohol + [thioredoxin]-disulfide + H2O</text>
        <dbReference type="Rhea" id="RHEA:62620"/>
        <dbReference type="Rhea" id="RHEA-COMP:10698"/>
        <dbReference type="Rhea" id="RHEA-COMP:10700"/>
        <dbReference type="ChEBI" id="CHEBI:15377"/>
        <dbReference type="ChEBI" id="CHEBI:29950"/>
        <dbReference type="ChEBI" id="CHEBI:30879"/>
        <dbReference type="ChEBI" id="CHEBI:35924"/>
        <dbReference type="ChEBI" id="CHEBI:50058"/>
        <dbReference type="EC" id="1.11.1.24"/>
    </reaction>
</comment>
<dbReference type="NCBIfam" id="NF001808">
    <property type="entry name" value="PRK00522.1"/>
    <property type="match status" value="1"/>
</dbReference>
<comment type="function">
    <text evidence="6">Thiol-specific peroxidase that catalyzes the reduction of hydrogen peroxide and organic hydroperoxides to water and alcohols, respectively. Plays a role in cell protection against oxidative stress by detoxifying peroxides.</text>
</comment>
<dbReference type="RefSeq" id="WP_111844635.1">
    <property type="nucleotide sequence ID" value="NZ_UEGI01000008.1"/>
</dbReference>
<feature type="active site" description="Cysteine sulfenic acid (-SOH) intermediate" evidence="6">
    <location>
        <position position="60"/>
    </location>
</feature>
<comment type="similarity">
    <text evidence="6">Belongs to the peroxiredoxin family. Tpx subfamily.</text>
</comment>
<dbReference type="GO" id="GO:0008379">
    <property type="term" value="F:thioredoxin peroxidase activity"/>
    <property type="evidence" value="ECO:0007669"/>
    <property type="project" value="UniProtKB-UniRule"/>
</dbReference>
<dbReference type="EMBL" id="VORT01000004">
    <property type="protein sequence ID" value="TXD73586.1"/>
    <property type="molecule type" value="Genomic_DNA"/>
</dbReference>
<feature type="disulfide bond" description="Redox-active" evidence="6">
    <location>
        <begin position="60"/>
        <end position="94"/>
    </location>
</feature>
<evidence type="ECO:0000256" key="5">
    <source>
        <dbReference type="ARBA" id="ARBA00023284"/>
    </source>
</evidence>
<dbReference type="SUPFAM" id="SSF52833">
    <property type="entry name" value="Thioredoxin-like"/>
    <property type="match status" value="1"/>
</dbReference>
<dbReference type="Proteomes" id="UP000321497">
    <property type="component" value="Unassembled WGS sequence"/>
</dbReference>
<evidence type="ECO:0000256" key="4">
    <source>
        <dbReference type="ARBA" id="ARBA00023157"/>
    </source>
</evidence>
<accession>A0A5C6Z0Q8</accession>
<keyword evidence="3 6" id="KW-0560">Oxidoreductase</keyword>
<keyword evidence="9" id="KW-1185">Reference proteome</keyword>
<sequence length="166" mass="17890">MATIKLGENNIETIGTLPQIGDTAPNFTLTAEDLSSKKLSDYKGSRVILNIFPSIDTGVCATSARRFNEEASKLSNTQILCVSKDLPFAQKRFCAAEGIKNLDMLSDFRDGNFGKNYGVEMTGGALQGLLSRAVVVLDKDGKVIYSEQVPSIGEEPDYTSALNSLS</sequence>
<dbReference type="PROSITE" id="PS01265">
    <property type="entry name" value="TPX"/>
    <property type="match status" value="1"/>
</dbReference>
<keyword evidence="4 6" id="KW-1015">Disulfide bond</keyword>
<dbReference type="HAMAP" id="MF_00269">
    <property type="entry name" value="Tpx"/>
    <property type="match status" value="1"/>
</dbReference>
<gene>
    <name evidence="6" type="primary">tpx</name>
    <name evidence="8" type="ORF">ESU54_07430</name>
</gene>
<keyword evidence="5 6" id="KW-0676">Redox-active center</keyword>
<evidence type="ECO:0000256" key="3">
    <source>
        <dbReference type="ARBA" id="ARBA00023002"/>
    </source>
</evidence>
<evidence type="ECO:0000313" key="8">
    <source>
        <dbReference type="EMBL" id="TXD73586.1"/>
    </source>
</evidence>
<dbReference type="AlphaFoldDB" id="A0A5C6Z0Q8"/>
<evidence type="ECO:0000313" key="9">
    <source>
        <dbReference type="Proteomes" id="UP000321497"/>
    </source>
</evidence>
<name>A0A5C6Z0Q8_9FLAO</name>
<dbReference type="InterPro" id="IPR002065">
    <property type="entry name" value="TPX"/>
</dbReference>
<comment type="miscellaneous">
    <text evidence="6">The active site is a conserved redox-active cysteine residue, the peroxidatic cysteine (C(P)), which makes the nucleophilic attack on the peroxide substrate. The peroxide oxidizes the C(P)-SH to cysteine sulfenic acid (C(P)-SOH), which then reacts with another cysteine residue, the resolving cysteine (C(R)), to form a disulfide bridge. The disulfide is subsequently reduced by an appropriate electron donor to complete the catalytic cycle. In this atypical 2-Cys peroxiredoxin, C(R) is present in the same subunit to form an intramolecular disulfide. The disulfide is subsequently reduced by thioredoxin.</text>
</comment>
<comment type="subunit">
    <text evidence="6">Homodimer.</text>
</comment>
<evidence type="ECO:0000256" key="6">
    <source>
        <dbReference type="HAMAP-Rule" id="MF_00269"/>
    </source>
</evidence>
<dbReference type="InterPro" id="IPR018219">
    <property type="entry name" value="Tpx_CS"/>
</dbReference>
<dbReference type="EC" id="1.11.1.24" evidence="6"/>